<comment type="caution">
    <text evidence="3">The sequence shown here is derived from an EMBL/GenBank/DDBJ whole genome shotgun (WGS) entry which is preliminary data.</text>
</comment>
<feature type="transmembrane region" description="Helical" evidence="1">
    <location>
        <begin position="34"/>
        <end position="56"/>
    </location>
</feature>
<gene>
    <name evidence="3" type="ORF">HCJ38_08070</name>
    <name evidence="4" type="ORF">HCJ59_02230</name>
</gene>
<proteinExistence type="predicted"/>
<organism evidence="3 5">
    <name type="scientific">Listeria immobilis</name>
    <dbReference type="NCBI Taxonomy" id="2713502"/>
    <lineage>
        <taxon>Bacteria</taxon>
        <taxon>Bacillati</taxon>
        <taxon>Bacillota</taxon>
        <taxon>Bacilli</taxon>
        <taxon>Bacillales</taxon>
        <taxon>Listeriaceae</taxon>
        <taxon>Listeria</taxon>
    </lineage>
</organism>
<evidence type="ECO:0000313" key="6">
    <source>
        <dbReference type="Proteomes" id="UP000587800"/>
    </source>
</evidence>
<evidence type="ECO:0000313" key="5">
    <source>
        <dbReference type="Proteomes" id="UP000561617"/>
    </source>
</evidence>
<dbReference type="PANTHER" id="PTHR34351">
    <property type="entry name" value="SLR1927 PROTEIN-RELATED"/>
    <property type="match status" value="1"/>
</dbReference>
<dbReference type="Proteomes" id="UP000561617">
    <property type="component" value="Unassembled WGS sequence"/>
</dbReference>
<name>A0A7X0X7H5_9LIST</name>
<dbReference type="PANTHER" id="PTHR34351:SF2">
    <property type="entry name" value="DUF58 DOMAIN-CONTAINING PROTEIN"/>
    <property type="match status" value="1"/>
</dbReference>
<evidence type="ECO:0000313" key="4">
    <source>
        <dbReference type="EMBL" id="MBC1508728.1"/>
    </source>
</evidence>
<keyword evidence="1" id="KW-0472">Membrane</keyword>
<protein>
    <submittedName>
        <fullName evidence="3">DUF58 domain-containing protein</fullName>
    </submittedName>
</protein>
<evidence type="ECO:0000259" key="2">
    <source>
        <dbReference type="Pfam" id="PF01882"/>
    </source>
</evidence>
<evidence type="ECO:0000313" key="3">
    <source>
        <dbReference type="EMBL" id="MBC1488965.1"/>
    </source>
</evidence>
<accession>A0A7X0X7H5</accession>
<feature type="domain" description="DUF58" evidence="2">
    <location>
        <begin position="202"/>
        <end position="236"/>
    </location>
</feature>
<dbReference type="InterPro" id="IPR002881">
    <property type="entry name" value="DUF58"/>
</dbReference>
<keyword evidence="6" id="KW-1185">Reference proteome</keyword>
<keyword evidence="1" id="KW-0812">Transmembrane</keyword>
<dbReference type="Pfam" id="PF01882">
    <property type="entry name" value="DUF58"/>
    <property type="match status" value="1"/>
</dbReference>
<dbReference type="EMBL" id="JAASUB010000002">
    <property type="protein sequence ID" value="MBC1508728.1"/>
    <property type="molecule type" value="Genomic_DNA"/>
</dbReference>
<feature type="transmembrane region" description="Helical" evidence="1">
    <location>
        <begin position="12"/>
        <end position="28"/>
    </location>
</feature>
<reference evidence="5 6" key="1">
    <citation type="submission" date="2020-03" db="EMBL/GenBank/DDBJ databases">
        <title>Soil Listeria distribution.</title>
        <authorList>
            <person name="Liao J."/>
            <person name="Wiedmann M."/>
        </authorList>
    </citation>
    <scope>NUCLEOTIDE SEQUENCE [LARGE SCALE GENOMIC DNA]</scope>
    <source>
        <strain evidence="4 6">FSL L7-1515</strain>
        <strain evidence="3 5">FSL L7-1554</strain>
    </source>
</reference>
<dbReference type="EMBL" id="JAASTW010000008">
    <property type="protein sequence ID" value="MBC1488965.1"/>
    <property type="molecule type" value="Genomic_DNA"/>
</dbReference>
<keyword evidence="1" id="KW-1133">Transmembrane helix</keyword>
<dbReference type="AlphaFoldDB" id="A0A7X0X7H5"/>
<evidence type="ECO:0000256" key="1">
    <source>
        <dbReference type="SAM" id="Phobius"/>
    </source>
</evidence>
<sequence>MLKKRLLLASRWIILLLIYAGLWSYTLFQGDTASWFLTYFFSFIIIVLLLSSVYPLKAWNVHRHFAKNTYHDGDLIDMQVTFTRKSHYPVGYLLFQQKIPLSFGQTNARQQLVYPLFKKKFTVTFQSFVGLRGIHTFAPIDLETSDAFGLLERSFHTSSEKSFTVYPSYFPDILEKIREASPENERNAAYWTLKKNSNLHSLREFTSGDRISLIDWKSSARTDQLMTREFENSATSRLSVIFYGANHPYFELSLRAAYSFIRKISEDQGEIRVSILGDKITKFAPAVDANTLQEISTAFAELKPEDSLILQDSLDNNLHDGEKILLFTPTVDTMLMQKVTRLTDNKQLQIITFQYEQTKTVDAAGAIFLEPASLMSRWERENG</sequence>
<dbReference type="Proteomes" id="UP000587800">
    <property type="component" value="Unassembled WGS sequence"/>
</dbReference>
<dbReference type="RefSeq" id="WP_185345887.1">
    <property type="nucleotide sequence ID" value="NZ_JAASTU010000008.1"/>
</dbReference>